<proteinExistence type="predicted"/>
<dbReference type="Proteomes" id="UP000483820">
    <property type="component" value="Chromosome IV"/>
</dbReference>
<keyword evidence="2" id="KW-1133">Transmembrane helix</keyword>
<feature type="region of interest" description="Disordered" evidence="1">
    <location>
        <begin position="61"/>
        <end position="85"/>
    </location>
</feature>
<evidence type="ECO:0000313" key="4">
    <source>
        <dbReference type="Proteomes" id="UP000483820"/>
    </source>
</evidence>
<dbReference type="RefSeq" id="XP_053584203.1">
    <property type="nucleotide sequence ID" value="XM_053729431.1"/>
</dbReference>
<comment type="caution">
    <text evidence="3">The sequence shown here is derived from an EMBL/GenBank/DDBJ whole genome shotgun (WGS) entry which is preliminary data.</text>
</comment>
<evidence type="ECO:0000256" key="2">
    <source>
        <dbReference type="SAM" id="Phobius"/>
    </source>
</evidence>
<organism evidence="3 4">
    <name type="scientific">Caenorhabditis remanei</name>
    <name type="common">Caenorhabditis vulgaris</name>
    <dbReference type="NCBI Taxonomy" id="31234"/>
    <lineage>
        <taxon>Eukaryota</taxon>
        <taxon>Metazoa</taxon>
        <taxon>Ecdysozoa</taxon>
        <taxon>Nematoda</taxon>
        <taxon>Chromadorea</taxon>
        <taxon>Rhabditida</taxon>
        <taxon>Rhabditina</taxon>
        <taxon>Rhabditomorpha</taxon>
        <taxon>Rhabditoidea</taxon>
        <taxon>Rhabditidae</taxon>
        <taxon>Peloderinae</taxon>
        <taxon>Caenorhabditis</taxon>
    </lineage>
</organism>
<evidence type="ECO:0000313" key="3">
    <source>
        <dbReference type="EMBL" id="KAF1756373.1"/>
    </source>
</evidence>
<dbReference type="InterPro" id="IPR019425">
    <property type="entry name" value="7TM_GPCR_serpentine_rcpt_Srt"/>
</dbReference>
<name>A0A6A5GP75_CAERE</name>
<keyword evidence="2" id="KW-0812">Transmembrane</keyword>
<dbReference type="KEGG" id="crq:GCK72_012826"/>
<keyword evidence="2" id="KW-0472">Membrane</keyword>
<evidence type="ECO:0000256" key="1">
    <source>
        <dbReference type="SAM" id="MobiDB-lite"/>
    </source>
</evidence>
<dbReference type="AlphaFoldDB" id="A0A6A5GP75"/>
<dbReference type="GeneID" id="78775631"/>
<feature type="transmembrane region" description="Helical" evidence="2">
    <location>
        <begin position="23"/>
        <end position="44"/>
    </location>
</feature>
<gene>
    <name evidence="3" type="ORF">GCK72_012826</name>
</gene>
<protein>
    <submittedName>
        <fullName evidence="3">Uncharacterized protein</fullName>
    </submittedName>
</protein>
<dbReference type="CTD" id="78775631"/>
<reference evidence="3 4" key="1">
    <citation type="submission" date="2019-12" db="EMBL/GenBank/DDBJ databases">
        <title>Chromosome-level assembly of the Caenorhabditis remanei genome.</title>
        <authorList>
            <person name="Teterina A.A."/>
            <person name="Willis J.H."/>
            <person name="Phillips P.C."/>
        </authorList>
    </citation>
    <scope>NUCLEOTIDE SEQUENCE [LARGE SCALE GENOMIC DNA]</scope>
    <source>
        <strain evidence="3 4">PX506</strain>
        <tissue evidence="3">Whole organism</tissue>
    </source>
</reference>
<dbReference type="EMBL" id="WUAV01000004">
    <property type="protein sequence ID" value="KAF1756373.1"/>
    <property type="molecule type" value="Genomic_DNA"/>
</dbReference>
<dbReference type="Pfam" id="PF10321">
    <property type="entry name" value="7TM_GPCR_Srt"/>
    <property type="match status" value="1"/>
</dbReference>
<sequence>MVLLAFTDMTATACSCSITGPLLIIGSVFCVYPTFTYIAAYVLVYMQFYRRMNYASAPPDLHRSNSNIFHDSSSGTAPHDDDGDI</sequence>
<feature type="compositionally biased region" description="Polar residues" evidence="1">
    <location>
        <begin position="64"/>
        <end position="76"/>
    </location>
</feature>
<accession>A0A6A5GP75</accession>